<reference evidence="3" key="1">
    <citation type="journal article" date="2021" name="PeerJ">
        <title>Extensive microbial diversity within the chicken gut microbiome revealed by metagenomics and culture.</title>
        <authorList>
            <person name="Gilroy R."/>
            <person name="Ravi A."/>
            <person name="Getino M."/>
            <person name="Pursley I."/>
            <person name="Horton D.L."/>
            <person name="Alikhan N.F."/>
            <person name="Baker D."/>
            <person name="Gharbi K."/>
            <person name="Hall N."/>
            <person name="Watson M."/>
            <person name="Adriaenssens E.M."/>
            <person name="Foster-Nyarko E."/>
            <person name="Jarju S."/>
            <person name="Secka A."/>
            <person name="Antonio M."/>
            <person name="Oren A."/>
            <person name="Chaudhuri R.R."/>
            <person name="La Ragione R."/>
            <person name="Hildebrand F."/>
            <person name="Pallen M.J."/>
        </authorList>
    </citation>
    <scope>NUCLEOTIDE SEQUENCE</scope>
    <source>
        <strain evidence="3">CHK187-5294</strain>
    </source>
</reference>
<dbReference type="InterPro" id="IPR051317">
    <property type="entry name" value="Gfo/Idh/MocA_oxidoreduct"/>
</dbReference>
<feature type="domain" description="Gfo/Idh/MocA-like oxidoreductase N-terminal" evidence="1">
    <location>
        <begin position="1"/>
        <end position="122"/>
    </location>
</feature>
<dbReference type="SUPFAM" id="SSF55347">
    <property type="entry name" value="Glyceraldehyde-3-phosphate dehydrogenase-like, C-terminal domain"/>
    <property type="match status" value="1"/>
</dbReference>
<dbReference type="Proteomes" id="UP000824132">
    <property type="component" value="Unassembled WGS sequence"/>
</dbReference>
<accession>A0A9D2CYJ1</accession>
<proteinExistence type="predicted"/>
<dbReference type="Pfam" id="PF22725">
    <property type="entry name" value="GFO_IDH_MocA_C3"/>
    <property type="match status" value="1"/>
</dbReference>
<dbReference type="InterPro" id="IPR055170">
    <property type="entry name" value="GFO_IDH_MocA-like_dom"/>
</dbReference>
<dbReference type="PANTHER" id="PTHR43708:SF8">
    <property type="entry name" value="OXIDOREDUCTASE"/>
    <property type="match status" value="1"/>
</dbReference>
<evidence type="ECO:0000259" key="1">
    <source>
        <dbReference type="Pfam" id="PF01408"/>
    </source>
</evidence>
<name>A0A9D2CYJ1_9FIRM</name>
<evidence type="ECO:0000313" key="4">
    <source>
        <dbReference type="Proteomes" id="UP000824132"/>
    </source>
</evidence>
<dbReference type="AlphaFoldDB" id="A0A9D2CYJ1"/>
<dbReference type="GO" id="GO:0000166">
    <property type="term" value="F:nucleotide binding"/>
    <property type="evidence" value="ECO:0007669"/>
    <property type="project" value="InterPro"/>
</dbReference>
<dbReference type="EMBL" id="DXCL01000016">
    <property type="protein sequence ID" value="HIZ03191.1"/>
    <property type="molecule type" value="Genomic_DNA"/>
</dbReference>
<dbReference type="Gene3D" id="3.30.360.10">
    <property type="entry name" value="Dihydrodipicolinate Reductase, domain 2"/>
    <property type="match status" value="1"/>
</dbReference>
<dbReference type="PANTHER" id="PTHR43708">
    <property type="entry name" value="CONSERVED EXPRESSED OXIDOREDUCTASE (EUROFUNG)"/>
    <property type="match status" value="1"/>
</dbReference>
<reference evidence="3" key="2">
    <citation type="submission" date="2021-04" db="EMBL/GenBank/DDBJ databases">
        <authorList>
            <person name="Gilroy R."/>
        </authorList>
    </citation>
    <scope>NUCLEOTIDE SEQUENCE</scope>
    <source>
        <strain evidence="3">CHK187-5294</strain>
    </source>
</reference>
<dbReference type="Pfam" id="PF01408">
    <property type="entry name" value="GFO_IDH_MocA"/>
    <property type="match status" value="1"/>
</dbReference>
<feature type="domain" description="GFO/IDH/MocA-like oxidoreductase" evidence="2">
    <location>
        <begin position="142"/>
        <end position="250"/>
    </location>
</feature>
<dbReference type="InterPro" id="IPR036291">
    <property type="entry name" value="NAD(P)-bd_dom_sf"/>
</dbReference>
<gene>
    <name evidence="3" type="ORF">H9727_02785</name>
</gene>
<organism evidence="3 4">
    <name type="scientific">Candidatus Borkfalkia avistercoris</name>
    <dbReference type="NCBI Taxonomy" id="2838504"/>
    <lineage>
        <taxon>Bacteria</taxon>
        <taxon>Bacillati</taxon>
        <taxon>Bacillota</taxon>
        <taxon>Clostridia</taxon>
        <taxon>Christensenellales</taxon>
        <taxon>Christensenellaceae</taxon>
        <taxon>Candidatus Borkfalkia</taxon>
    </lineage>
</organism>
<evidence type="ECO:0000259" key="2">
    <source>
        <dbReference type="Pfam" id="PF22725"/>
    </source>
</evidence>
<dbReference type="SUPFAM" id="SSF51735">
    <property type="entry name" value="NAD(P)-binding Rossmann-fold domains"/>
    <property type="match status" value="1"/>
</dbReference>
<dbReference type="Gene3D" id="3.40.50.720">
    <property type="entry name" value="NAD(P)-binding Rossmann-like Domain"/>
    <property type="match status" value="1"/>
</dbReference>
<comment type="caution">
    <text evidence="3">The sequence shown here is derived from an EMBL/GenBank/DDBJ whole genome shotgun (WGS) entry which is preliminary data.</text>
</comment>
<evidence type="ECO:0000313" key="3">
    <source>
        <dbReference type="EMBL" id="HIZ03191.1"/>
    </source>
</evidence>
<sequence>MKIAIIGYGGMGSFHAESLKHYGQTSPEYPLELAGIYDIAPARAEAAKEKGIRAFLSAEEIWKDKSVGAVLIATPNDIHAEYVKAASAAGKHIICEKPIALTEKQAEEMYGYAEKAGVVFEVHQNRRWDEDFLTVKNIYDHAEYIGDVYRVESRVMGGNGIPGDWRKKAAQGGGMMLDWGVHLIDQMLQMVKSPIVSLYCEYSYIYGEEVEDGCRLSVKFENGVEYLVVVSTDCFRNLPRWQAYGTEGTATVADWDLSGGLTRAIVRHDDNIAGIRAGNGFTRTMAPRIGDTVEQKPLPVVRAEPFAFYKNFAAACAGKEERRIKKEEVLRVFRVMEAAARSARENVVIKEKI</sequence>
<dbReference type="InterPro" id="IPR000683">
    <property type="entry name" value="Gfo/Idh/MocA-like_OxRdtase_N"/>
</dbReference>
<protein>
    <submittedName>
        <fullName evidence="3">Gfo/Idh/MocA family oxidoreductase</fullName>
    </submittedName>
</protein>